<evidence type="ECO:0000313" key="1">
    <source>
        <dbReference type="EMBL" id="MBX7459333.1"/>
    </source>
</evidence>
<comment type="caution">
    <text evidence="1">The sequence shown here is derived from an EMBL/GenBank/DDBJ whole genome shotgun (WGS) entry which is preliminary data.</text>
</comment>
<proteinExistence type="predicted"/>
<evidence type="ECO:0000313" key="2">
    <source>
        <dbReference type="Proteomes" id="UP000783253"/>
    </source>
</evidence>
<evidence type="ECO:0008006" key="3">
    <source>
        <dbReference type="Google" id="ProtNLM"/>
    </source>
</evidence>
<dbReference type="RefSeq" id="WP_221574728.1">
    <property type="nucleotide sequence ID" value="NZ_JAIGNK010000006.1"/>
</dbReference>
<reference evidence="1 2" key="1">
    <citation type="submission" date="2021-08" db="EMBL/GenBank/DDBJ databases">
        <title>Comparative Genomics Analysis of the Genus Qipengyuania Reveals Extensive Genetic Diversity and Metabolic Versatility, Including the Description of Fifteen Novel Species.</title>
        <authorList>
            <person name="Liu Y."/>
        </authorList>
    </citation>
    <scope>NUCLEOTIDE SEQUENCE [LARGE SCALE GENOMIC DNA]</scope>
    <source>
        <strain evidence="1 2">1NDH17</strain>
    </source>
</reference>
<gene>
    <name evidence="1" type="ORF">K3152_13855</name>
</gene>
<sequence length="183" mass="20381">MKLFVVLVAVVLTALMVLRHRSNTAHPEGADGDFVNVPGDQFALMVRGWSRAELADIFARFAAIYNVGEPQIVETTARTYRLDWPDGLPEAQIWFAVNYVHYPFDFDLTGRTIIAAAKVMAGHLSGIPGDRSAILYIPENDTDHDRVHATDDSGDHYVGDFGDSQFRQTSEARKPREVDSLFA</sequence>
<organism evidence="1 2">
    <name type="scientific">Qipengyuania polymorpha</name>
    <dbReference type="NCBI Taxonomy" id="2867234"/>
    <lineage>
        <taxon>Bacteria</taxon>
        <taxon>Pseudomonadati</taxon>
        <taxon>Pseudomonadota</taxon>
        <taxon>Alphaproteobacteria</taxon>
        <taxon>Sphingomonadales</taxon>
        <taxon>Erythrobacteraceae</taxon>
        <taxon>Qipengyuania</taxon>
    </lineage>
</organism>
<accession>A0ABS7J0I1</accession>
<protein>
    <recommendedName>
        <fullName evidence="3">DUF1499 domain-containing protein</fullName>
    </recommendedName>
</protein>
<keyword evidence="2" id="KW-1185">Reference proteome</keyword>
<dbReference type="EMBL" id="JAIGNK010000006">
    <property type="protein sequence ID" value="MBX7459333.1"/>
    <property type="molecule type" value="Genomic_DNA"/>
</dbReference>
<name>A0ABS7J0I1_9SPHN</name>
<dbReference type="Proteomes" id="UP000783253">
    <property type="component" value="Unassembled WGS sequence"/>
</dbReference>